<feature type="region of interest" description="Disordered" evidence="1">
    <location>
        <begin position="441"/>
        <end position="482"/>
    </location>
</feature>
<dbReference type="EMBL" id="FCOE02000008">
    <property type="protein sequence ID" value="SAK63553.1"/>
    <property type="molecule type" value="Genomic_DNA"/>
</dbReference>
<evidence type="ECO:0000313" key="2">
    <source>
        <dbReference type="EMBL" id="SAK63553.1"/>
    </source>
</evidence>
<sequence length="498" mass="53996">MRLFGLEITRAAPRGSTGSAGSTTASQPVVPMDGRTVGSGSLGPFGSGGWWPLIVREAFAGAWQRNIELRPETILAYHAVYACVTLISADIGKLAVRLMTREGEVWIEASSPAFSPVLRKPNRYQNHIQFIENWIMSKLTRGNTYVLKERDARGIVVALYVLDPNRCKPLVTEDGAVYYQLDMDYLAGIVPDDDNRGGQVIVPASEIIHDRMNCLFHPLCGTSPLFACALAARQGLAILNNSAAFFENGAEPGGILVAPGAISDETAKRLKDRWEENYGGANRGRIAVLGDNLKYQPLTMTAVDAELVDQLKMTSEVVCSVFHVPGYMVGVGAAPTYNNIESLSQNYYSQCLQSLIESFELCLDEGLALPPEYRTELDLDGLLRMDTATMVKTLVDSVGGGIAAPNEARKRLNLRPVKGGQTPYLQQQNYSLAALDERDRNAPFAKPDPAPTIGPPQPTSSGNGGSNADDANDDETASERSARWFDRLVSGLTEADHA</sequence>
<organism evidence="2 3">
    <name type="scientific">Caballeronia pedi</name>
    <dbReference type="NCBI Taxonomy" id="1777141"/>
    <lineage>
        <taxon>Bacteria</taxon>
        <taxon>Pseudomonadati</taxon>
        <taxon>Pseudomonadota</taxon>
        <taxon>Betaproteobacteria</taxon>
        <taxon>Burkholderiales</taxon>
        <taxon>Burkholderiaceae</taxon>
        <taxon>Caballeronia</taxon>
    </lineage>
</organism>
<evidence type="ECO:0000256" key="1">
    <source>
        <dbReference type="SAM" id="MobiDB-lite"/>
    </source>
</evidence>
<keyword evidence="3" id="KW-1185">Reference proteome</keyword>
<evidence type="ECO:0000313" key="3">
    <source>
        <dbReference type="Proteomes" id="UP000054911"/>
    </source>
</evidence>
<feature type="compositionally biased region" description="Low complexity" evidence="1">
    <location>
        <begin position="15"/>
        <end position="26"/>
    </location>
</feature>
<name>A0A158B0M8_9BURK</name>
<dbReference type="STRING" id="1777141.AWB80_02881"/>
<protein>
    <submittedName>
        <fullName evidence="2">Phage-like protein</fullName>
    </submittedName>
</protein>
<accession>A0A158B0M8</accession>
<dbReference type="NCBIfam" id="TIGR01537">
    <property type="entry name" value="portal_HK97"/>
    <property type="match status" value="1"/>
</dbReference>
<dbReference type="Pfam" id="PF04860">
    <property type="entry name" value="Phage_portal"/>
    <property type="match status" value="1"/>
</dbReference>
<dbReference type="AlphaFoldDB" id="A0A158B0M8"/>
<dbReference type="InterPro" id="IPR006427">
    <property type="entry name" value="Portal_HK97"/>
</dbReference>
<comment type="caution">
    <text evidence="2">The sequence shown here is derived from an EMBL/GenBank/DDBJ whole genome shotgun (WGS) entry which is preliminary data.</text>
</comment>
<dbReference type="OrthoDB" id="9765386at2"/>
<proteinExistence type="predicted"/>
<dbReference type="Proteomes" id="UP000054911">
    <property type="component" value="Unassembled WGS sequence"/>
</dbReference>
<gene>
    <name evidence="2" type="ORF">AWB80_02881</name>
</gene>
<dbReference type="InterPro" id="IPR006944">
    <property type="entry name" value="Phage/GTA_portal"/>
</dbReference>
<feature type="region of interest" description="Disordered" evidence="1">
    <location>
        <begin position="12"/>
        <end position="31"/>
    </location>
</feature>
<feature type="compositionally biased region" description="Pro residues" evidence="1">
    <location>
        <begin position="446"/>
        <end position="458"/>
    </location>
</feature>
<reference evidence="2" key="1">
    <citation type="submission" date="2016-01" db="EMBL/GenBank/DDBJ databases">
        <authorList>
            <person name="Peeters C."/>
        </authorList>
    </citation>
    <scope>NUCLEOTIDE SEQUENCE [LARGE SCALE GENOMIC DNA]</scope>
    <source>
        <strain evidence="2">LMG 29323</strain>
    </source>
</reference>